<proteinExistence type="predicted"/>
<dbReference type="Proteomes" id="UP001153331">
    <property type="component" value="Unassembled WGS sequence"/>
</dbReference>
<accession>A0ACC2ILA9</accession>
<gene>
    <name evidence="1" type="ORF">OPT61_g2540</name>
</gene>
<evidence type="ECO:0000313" key="2">
    <source>
        <dbReference type="Proteomes" id="UP001153331"/>
    </source>
</evidence>
<evidence type="ECO:0000313" key="1">
    <source>
        <dbReference type="EMBL" id="KAJ8115919.1"/>
    </source>
</evidence>
<name>A0ACC2ILA9_9PLEO</name>
<keyword evidence="2" id="KW-1185">Reference proteome</keyword>
<organism evidence="1 2">
    <name type="scientific">Boeremia exigua</name>
    <dbReference type="NCBI Taxonomy" id="749465"/>
    <lineage>
        <taxon>Eukaryota</taxon>
        <taxon>Fungi</taxon>
        <taxon>Dikarya</taxon>
        <taxon>Ascomycota</taxon>
        <taxon>Pezizomycotina</taxon>
        <taxon>Dothideomycetes</taxon>
        <taxon>Pleosporomycetidae</taxon>
        <taxon>Pleosporales</taxon>
        <taxon>Pleosporineae</taxon>
        <taxon>Didymellaceae</taxon>
        <taxon>Boeremia</taxon>
    </lineage>
</organism>
<reference evidence="1" key="1">
    <citation type="submission" date="2022-11" db="EMBL/GenBank/DDBJ databases">
        <title>Genome Sequence of Boeremia exigua.</title>
        <authorList>
            <person name="Buettner E."/>
        </authorList>
    </citation>
    <scope>NUCLEOTIDE SEQUENCE</scope>
    <source>
        <strain evidence="1">CU02</strain>
    </source>
</reference>
<protein>
    <submittedName>
        <fullName evidence="1">Uncharacterized protein</fullName>
    </submittedName>
</protein>
<dbReference type="EMBL" id="JAPHNI010000116">
    <property type="protein sequence ID" value="KAJ8115919.1"/>
    <property type="molecule type" value="Genomic_DNA"/>
</dbReference>
<comment type="caution">
    <text evidence="1">The sequence shown here is derived from an EMBL/GenBank/DDBJ whole genome shotgun (WGS) entry which is preliminary data.</text>
</comment>
<sequence length="555" mass="62392">MLGLSTRLQRQALQSMPRTTICSPTQCRPLSTLTGQEPYWQKIKPWENITAEEFKSYRWQLANTVPDTRKLQRFLSDVLPRELGESNNIRLKNIRTRDQFIDDATAALKLAPMAIRLTPHLLSVIDWKNPLDDPIRRQFLPLASGIIPDHQLLTLDSLNEQEDSPVPGLVHRYPGRALFLATSICPVYCRFCTRSYAVGANTETVSKLPQKPSRKRWEVVFQHIESDPSLHDIVVSGGDAYYLQPEDLREIGERLLSIPHIQRIRFASKGLAVAPCRITDETDPWTNTLIELSNKGRDMAKQVCLHTHINHVNEITWVTREAANRLFKHGVIVRNQSVLLKGVNDTEEALSSLIHTLASMNIQPYYIYQCDMVRGIEDLRTPLRTILDLDKKLRGTLSGFMMPAFVIDLPGGGGKRLVSTVENYDEESGTAVYTAPGLPGTKGKIKYTYHDPKPEPDTVAHELHQEQRLHQEQEQATEQASEQDTSSQDLVGPTTPRQGSSMPPLDGHRPSPFDQRPRLKQTPAVPSMEPTAKQTLASQHLSGSGWQHSSSAAAP</sequence>